<protein>
    <recommendedName>
        <fullName evidence="3">Meiosis regulator and mRNA stability factor 1</fullName>
    </recommendedName>
    <alternativeName>
        <fullName evidence="17">Limkain-b1</fullName>
    </alternativeName>
</protein>
<dbReference type="Pfam" id="PF00063">
    <property type="entry name" value="Myosin_head"/>
    <property type="match status" value="1"/>
</dbReference>
<evidence type="ECO:0000256" key="10">
    <source>
        <dbReference type="ARBA" id="ARBA00022943"/>
    </source>
</evidence>
<dbReference type="Pfam" id="PF00076">
    <property type="entry name" value="RRM_1"/>
    <property type="match status" value="1"/>
</dbReference>
<dbReference type="PROSITE" id="PS50102">
    <property type="entry name" value="RRM"/>
    <property type="match status" value="2"/>
</dbReference>
<evidence type="ECO:0000256" key="13">
    <source>
        <dbReference type="ARBA" id="ARBA00023140"/>
    </source>
</evidence>
<feature type="compositionally biased region" description="Polar residues" evidence="21">
    <location>
        <begin position="2091"/>
        <end position="2107"/>
    </location>
</feature>
<dbReference type="Gene3D" id="4.10.270.10">
    <property type="entry name" value="Myosin, subunit A"/>
    <property type="match status" value="1"/>
</dbReference>
<feature type="region of interest" description="Disordered" evidence="21">
    <location>
        <begin position="1492"/>
        <end position="1520"/>
    </location>
</feature>
<dbReference type="SUPFAM" id="SSF90257">
    <property type="entry name" value="Myosin rod fragments"/>
    <property type="match status" value="6"/>
</dbReference>
<dbReference type="Gene3D" id="3.30.70.1590">
    <property type="match status" value="1"/>
</dbReference>
<feature type="compositionally biased region" description="Polar residues" evidence="21">
    <location>
        <begin position="1998"/>
        <end position="2012"/>
    </location>
</feature>
<name>A0A662Z1K3_ACIRT</name>
<dbReference type="Gene3D" id="1.20.120.720">
    <property type="entry name" value="Myosin VI head, motor domain, U50 subdomain"/>
    <property type="match status" value="1"/>
</dbReference>
<dbReference type="FunFam" id="3.30.70.1590:FF:000001">
    <property type="entry name" value="Myosin heavy chain"/>
    <property type="match status" value="1"/>
</dbReference>
<organism evidence="25 26">
    <name type="scientific">Acipenser ruthenus</name>
    <name type="common">Sterlet sturgeon</name>
    <dbReference type="NCBI Taxonomy" id="7906"/>
    <lineage>
        <taxon>Eukaryota</taxon>
        <taxon>Metazoa</taxon>
        <taxon>Chordata</taxon>
        <taxon>Craniata</taxon>
        <taxon>Vertebrata</taxon>
        <taxon>Euteleostomi</taxon>
        <taxon>Actinopterygii</taxon>
        <taxon>Chondrostei</taxon>
        <taxon>Acipenseriformes</taxon>
        <taxon>Acipenseridae</taxon>
        <taxon>Acipenser</taxon>
    </lineage>
</organism>
<dbReference type="Gene3D" id="3.30.420.610">
    <property type="entry name" value="LOTUS domain-like"/>
    <property type="match status" value="6"/>
</dbReference>
<dbReference type="PANTHER" id="PTHR45615">
    <property type="entry name" value="MYOSIN HEAVY CHAIN, NON-MUSCLE"/>
    <property type="match status" value="1"/>
</dbReference>
<dbReference type="Gene3D" id="1.20.5.370">
    <property type="match status" value="1"/>
</dbReference>
<dbReference type="InterPro" id="IPR035979">
    <property type="entry name" value="RBD_domain_sf"/>
</dbReference>
<feature type="domain" description="HTH OST-type" evidence="24">
    <location>
        <begin position="2822"/>
        <end position="2896"/>
    </location>
</feature>
<dbReference type="EMBL" id="SCEB01000006">
    <property type="protein sequence ID" value="RXN01992.1"/>
    <property type="molecule type" value="Genomic_DNA"/>
</dbReference>
<dbReference type="InterPro" id="IPR041966">
    <property type="entry name" value="LOTUS-like"/>
</dbReference>
<evidence type="ECO:0000259" key="23">
    <source>
        <dbReference type="PROSITE" id="PS51456"/>
    </source>
</evidence>
<keyword evidence="8" id="KW-0112">Calmodulin-binding</keyword>
<dbReference type="InterPro" id="IPR045602">
    <property type="entry name" value="MARF1_LOTUS"/>
</dbReference>
<evidence type="ECO:0000256" key="19">
    <source>
        <dbReference type="PROSITE-ProRule" id="PRU00782"/>
    </source>
</evidence>
<evidence type="ECO:0000256" key="3">
    <source>
        <dbReference type="ARBA" id="ARBA00022152"/>
    </source>
</evidence>
<dbReference type="SUPFAM" id="SSF52540">
    <property type="entry name" value="P-loop containing nucleoside triphosphate hydrolases"/>
    <property type="match status" value="1"/>
</dbReference>
<dbReference type="CDD" id="cd09978">
    <property type="entry name" value="LOTUS_2_Limkain_b1"/>
    <property type="match status" value="1"/>
</dbReference>
<keyword evidence="9 18" id="KW-0694">RNA-binding</keyword>
<evidence type="ECO:0000256" key="20">
    <source>
        <dbReference type="SAM" id="Coils"/>
    </source>
</evidence>
<keyword evidence="12 19" id="KW-0518">Myosin</keyword>
<dbReference type="Pfam" id="PF12872">
    <property type="entry name" value="OST-HTH"/>
    <property type="match status" value="6"/>
</dbReference>
<feature type="domain" description="HTH OST-type" evidence="24">
    <location>
        <begin position="2591"/>
        <end position="2665"/>
    </location>
</feature>
<evidence type="ECO:0000313" key="25">
    <source>
        <dbReference type="EMBL" id="RXN01992.1"/>
    </source>
</evidence>
<dbReference type="PROSITE" id="PS51456">
    <property type="entry name" value="MYOSIN_MOTOR"/>
    <property type="match status" value="1"/>
</dbReference>
<evidence type="ECO:0000256" key="14">
    <source>
        <dbReference type="ARBA" id="ARBA00023175"/>
    </source>
</evidence>
<comment type="caution">
    <text evidence="25">The sequence shown here is derived from an EMBL/GenBank/DDBJ whole genome shotgun (WGS) entry which is preliminary data.</text>
</comment>
<dbReference type="InterPro" id="IPR001609">
    <property type="entry name" value="Myosin_head_motor_dom-like"/>
</dbReference>
<dbReference type="InterPro" id="IPR014751">
    <property type="entry name" value="XRCC4-like_C"/>
</dbReference>
<feature type="region of interest" description="Disordered" evidence="21">
    <location>
        <begin position="1890"/>
        <end position="1941"/>
    </location>
</feature>
<dbReference type="GO" id="GO:0005516">
    <property type="term" value="F:calmodulin binding"/>
    <property type="evidence" value="ECO:0007669"/>
    <property type="project" value="UniProtKB-KW"/>
</dbReference>
<evidence type="ECO:0000256" key="15">
    <source>
        <dbReference type="ARBA" id="ARBA00023203"/>
    </source>
</evidence>
<dbReference type="SMART" id="SM00242">
    <property type="entry name" value="MYSc"/>
    <property type="match status" value="1"/>
</dbReference>
<feature type="compositionally biased region" description="Low complexity" evidence="21">
    <location>
        <begin position="2903"/>
        <end position="2915"/>
    </location>
</feature>
<feature type="region of interest" description="Disordered" evidence="21">
    <location>
        <begin position="1426"/>
        <end position="1452"/>
    </location>
</feature>
<gene>
    <name evidence="25" type="ORF">EOD39_3300</name>
</gene>
<dbReference type="Pfam" id="PF01576">
    <property type="entry name" value="Myosin_tail_1"/>
    <property type="match status" value="1"/>
</dbReference>
<dbReference type="Gene3D" id="3.40.850.10">
    <property type="entry name" value="Kinesin motor domain"/>
    <property type="match status" value="1"/>
</dbReference>
<dbReference type="FunFam" id="1.20.120.720:FF:000002">
    <property type="entry name" value="Myosin heavy chain 10"/>
    <property type="match status" value="1"/>
</dbReference>
<evidence type="ECO:0000256" key="2">
    <source>
        <dbReference type="ARBA" id="ARBA00008314"/>
    </source>
</evidence>
<evidence type="ECO:0000313" key="26">
    <source>
        <dbReference type="Proteomes" id="UP000289886"/>
    </source>
</evidence>
<dbReference type="GO" id="GO:0004540">
    <property type="term" value="F:RNA nuclease activity"/>
    <property type="evidence" value="ECO:0007669"/>
    <property type="project" value="InterPro"/>
</dbReference>
<keyword evidence="26" id="KW-1185">Reference proteome</keyword>
<evidence type="ECO:0000256" key="11">
    <source>
        <dbReference type="ARBA" id="ARBA00023054"/>
    </source>
</evidence>
<reference evidence="25 26" key="1">
    <citation type="submission" date="2019-01" db="EMBL/GenBank/DDBJ databases">
        <title>Draft Genome and Complete Hox-Cluster Characterization of the Sterlet Sturgeon (Acipenser ruthenus).</title>
        <authorList>
            <person name="Wei Q."/>
        </authorList>
    </citation>
    <scope>NUCLEOTIDE SEQUENCE [LARGE SCALE GENOMIC DNA]</scope>
    <source>
        <strain evidence="25">WHYD16114868_AA</strain>
        <tissue evidence="25">Blood</tissue>
    </source>
</reference>
<keyword evidence="15 19" id="KW-0009">Actin-binding</keyword>
<dbReference type="InterPro" id="IPR027417">
    <property type="entry name" value="P-loop_NTPase"/>
</dbReference>
<dbReference type="GO" id="GO:0048477">
    <property type="term" value="P:oogenesis"/>
    <property type="evidence" value="ECO:0007669"/>
    <property type="project" value="UniProtKB-KW"/>
</dbReference>
<comment type="caution">
    <text evidence="19">Lacks conserved residue(s) required for the propagation of feature annotation.</text>
</comment>
<evidence type="ECO:0000256" key="12">
    <source>
        <dbReference type="ARBA" id="ARBA00023123"/>
    </source>
</evidence>
<dbReference type="Gene3D" id="1.20.58.530">
    <property type="match status" value="1"/>
</dbReference>
<feature type="domain" description="HTH OST-type" evidence="24">
    <location>
        <begin position="2507"/>
        <end position="2581"/>
    </location>
</feature>
<evidence type="ECO:0000256" key="5">
    <source>
        <dbReference type="ARBA" id="ARBA00022741"/>
    </source>
</evidence>
<feature type="region of interest" description="Disordered" evidence="21">
    <location>
        <begin position="1244"/>
        <end position="1264"/>
    </location>
</feature>
<keyword evidence="7" id="KW-0067">ATP-binding</keyword>
<dbReference type="PROSITE" id="PS51644">
    <property type="entry name" value="HTH_OST"/>
    <property type="match status" value="7"/>
</dbReference>
<evidence type="ECO:0000256" key="16">
    <source>
        <dbReference type="ARBA" id="ARBA00023254"/>
    </source>
</evidence>
<dbReference type="InterPro" id="IPR012677">
    <property type="entry name" value="Nucleotide-bd_a/b_plait_sf"/>
</dbReference>
<dbReference type="Gene3D" id="3.40.50.1010">
    <property type="entry name" value="5'-nuclease"/>
    <property type="match status" value="1"/>
</dbReference>
<feature type="compositionally biased region" description="Low complexity" evidence="21">
    <location>
        <begin position="2925"/>
        <end position="2936"/>
    </location>
</feature>
<dbReference type="InterPro" id="IPR002928">
    <property type="entry name" value="Myosin_tail"/>
</dbReference>
<feature type="region of interest" description="Disordered" evidence="21">
    <location>
        <begin position="2022"/>
        <end position="2053"/>
    </location>
</feature>
<dbReference type="FunFam" id="1.20.5.340:FF:000008">
    <property type="entry name" value="Myosin heavy chain 11"/>
    <property type="match status" value="1"/>
</dbReference>
<dbReference type="Pfam" id="PF11608">
    <property type="entry name" value="RRM_MARF1"/>
    <property type="match status" value="1"/>
</dbReference>
<dbReference type="GO" id="GO:0051015">
    <property type="term" value="F:actin filament binding"/>
    <property type="evidence" value="ECO:0007669"/>
    <property type="project" value="TreeGrafter"/>
</dbReference>
<evidence type="ECO:0000256" key="8">
    <source>
        <dbReference type="ARBA" id="ARBA00022860"/>
    </source>
</evidence>
<dbReference type="GO" id="GO:0000146">
    <property type="term" value="F:microfilament motor activity"/>
    <property type="evidence" value="ECO:0007669"/>
    <property type="project" value="TreeGrafter"/>
</dbReference>
<dbReference type="GO" id="GO:0005524">
    <property type="term" value="F:ATP binding"/>
    <property type="evidence" value="ECO:0007669"/>
    <property type="project" value="UniProtKB-KW"/>
</dbReference>
<proteinExistence type="inferred from homology"/>
<dbReference type="SUPFAM" id="SSF54928">
    <property type="entry name" value="RNA-binding domain, RBD"/>
    <property type="match status" value="2"/>
</dbReference>
<feature type="region of interest" description="Disordered" evidence="21">
    <location>
        <begin position="2903"/>
        <end position="2941"/>
    </location>
</feature>
<feature type="region of interest" description="Disordered" evidence="21">
    <location>
        <begin position="2079"/>
        <end position="2119"/>
    </location>
</feature>
<keyword evidence="11 20" id="KW-0175">Coiled coil</keyword>
<feature type="domain" description="HTH OST-type" evidence="24">
    <location>
        <begin position="2334"/>
        <end position="2410"/>
    </location>
</feature>
<dbReference type="InterPro" id="IPR034189">
    <property type="entry name" value="MARF1_RRM1"/>
</dbReference>
<dbReference type="Proteomes" id="UP000289886">
    <property type="component" value="Unassembled WGS sequence"/>
</dbReference>
<sequence>MVINPLFGKRTCQEPENPIVLSVAEDLLLEGFGDYRFLMAGHVPVPGASDSEMFEETLEAMSIMGFNEEEQTGILKIVSSVLQLGNIEFKKERNNDQASMPDNTAAQKVCHLLGINVTDFTRAILTPRIKVGREVVQKAQTKEQADFAVEALAKAKYDRLFKWILARVNKALDKTKRQGASFLGILDIAGFEIFEVNSFEQLCINFTNEKLQQLFNHTMFILEQEEYKREGIEWNFIDFGLDLQPCIELIERPNNPPGILALLDEECWFPKATDTSFVEKLCSEQANHPKFQKPKQLKDKTEFFVFHYAGQVNYNASEWLTKNMDPLNDNVTALLNNSSSPYVADLWKDVDRIVGLDQMTKMSDSSAPSASKTKKGMFRTVGQLYKESLTKLMTTLRNTNPNFVRCIIPNHEKRSGKLDANLVLEQLRCNGVLEGIRICRQGFPNRVLFQEFRQRYEILAAGSIPKGFMDGKQACAIMIKALELDPNLYRIGQSKIFFRTGVLAHLEEERDMKVTVVIISFQAQSRGHLARKAFAKRQQQLTAMKVIQRNCAAYLKLRNWQWWRLFTKVKPLLQVTRQEEEMHLKEDELHRTKELQQKTETELKDLSQKHTQLVEEKNLLQEQLQAETELYAEAEEMRIRLSAKKQELEEILHEMEARIEEEEERNVVLQGEKKKMQQQMQELEEQLEEEEDARQKLQLEKVTAEGKIKKLEDEVLIMDDQNNKLQKEKKLLEERIGDLSTNMAEEEEKSKNLTKLKNKHESMISELEVRLKKEEKARQELDKGKRKLEAESNDLQEQIADLQAQIAELKAQLAKKEEELQNALGRLEDETAQKNNALKKIRELEGHISDLQEDLDSERAARNKAEKYKRDLGEELEALKSELEDTLDSTATQQELRTKREQEVTILKRALEEESRSHEAQMQEMRQKQTQAVEELTEQLEQSKRVKANLDKAKQALEKENGELARDVSSLSQAKQEVEHKRKKLEGQLTDLQAKYNDGEKQKAELGERVSKLSNELDSVTNLLNEAEGKTIKLNKDVSSLSSQLQDTQELLSEETRMKLNVTTRMRQVEEERNTLQEQLDEEVEAKRNVERNISTLNIQLSDSKKKLEEFVSSVELLEEGKKRLQRDLEAANTQFEEKASAYDKLEKTKNRVQQELEDLIVDLDNQRQLVSNLEKKQKKFDQMLAEEKCISNKYADERDRAEAEAREKETRALSLARALDEAQVSREELERINKQLRTEMEDLVSSKDDVGKSVHEMEKSKRALETQVEEMKTQLEELEDELQATEDAKLRLEVNMQALKAQFERDLQGRDEQSEEKRRQLGKQVRELETELEDERKQRVLVGTAKKKLEGDLKEMEGQLEAVTKGRDEAIKQLRKIQGQVKDFQRELEDACNAREEVLATAKESEKKAKSLEAELMQLQEDLAAAERARKQAEAERDELADELSSNTSGKSAIVDEKRRLEAKISALEEELEEEQSSMEMLNDRLKKAMQQTEQLNNELASERSTSQKNESARQQLERQNKELKAKLQEMEGAIKSKFKTSITSLEAKVQGLEEQLEQEAREKQASVKGLRQKEKKLKDMLMQVEDERKQAEQYKDQSVRAPVVDTAKVWPNIPPPPTQSVPIPIPMCNGCGIPGTATDGLLHLGTSLGKSTQKYGSPDSENSPPVGVFWDIENCSVPSGRSAVAVVQRIREQFFQGHREAEFICVCDISKENKEVIQELNNCQVTVAHINATAKNAADDKLRQSLRRFADTHASPATVVLVSSDVNFACELSDLRHRHGFQVILVHKNQASDALLQHAHRHVTFEELVSDLPPRVPGKTQPCHTLLYVYNLPTHRDGKTVSYRLRRLSDNCGGKVLSISSGSAVLRFSSQDAAERARKRMENEDVFGNKISISLSPRDKKRSQGEETTAKGPPSSSFSSQAVEKHRSPKHAGRTARLCQSIRDPVGEQTFSPRKGAQAINGSAVKNNVQVKSLQEMCLMESKPKLNYTLDKQSRNETPSPQSNGETTCITSVATKSVGIGESPYIGRRRDSSTPRSVTDSPVEKAEKTSSDFYVSTPSAFSKLNLQRTMSPLILSQGSWSSRSRSGSPCLSNRSSPLTAPTQNPSPCPEATQGPFTNGVDIQVANLDYRMSRKDLQQILHDTFSKHGRVKSVELSPHTDYQLRATVQFGTLQEAIRAVSGLHRYKIGGKRIQVSLVTGNNSRTLALLRSEIITILQDAPACCLPLFKFTEIYEKKFGHKLGVSDLNKLTDTVAVRDQGNSRLVCLLHSSQARQSPLGSSQSHDGSSATCSPVVFEELEYHEPICKQHSTNYDFSESEFDPDSYKIPFVFLSMKTFASQVHGLLQTHEGTVPLLSFPECYASEFSPLKLVEEGEGGVPLEHLITCIPGINIVTAQNGIKVVKWIHNKPPPPNAADPWIQRCKSPVGNPQLIQFSREVVDLMKNQPCCIIPISNFIPTYHHHFAKQCRVSDYGYSKLLELLEAVPHVLQILGMGSKRLLTLTHRAHVKRFTQDLLKLLKSQASKEVVIRDFMQAYHWCFSKDWDVTEYGVCELTDLLAEIPDTTVCVTQEDGDMVISIPKRERTQEEVERTKQFAKEVVDLIRHQPHFRMPFNKFIPSYHHHFGRQCKLTYYGFSKLMELFEAIPEVLLVLECGEEKILALTEVEKVKALAAQFVKLLRSQTDNRILMSDLLAEYGKTFGYGMRLQDFDVSSVPALLQKLCHVVKMVDSPAGREIQLINRKSLRSLTTQLLVLLMSLENPSSHLCIDQLLTQYEAIHGTLLNPCEYGFVSLSELLKSLPYLVEVFVSEEDDVQKECVRLTRLYQFARSVRALLHTYHYQQIFLSEFPSAFSKYTGKGLQHRAYGYSTVEELLGAIPQVVWIKGHGHKKIIVLKNDMKVRSSPSCCPTDSDSVPDGSTLQDPAESTRSTPSPGSSRTDSELLCLSGGSPVDLLCGPVPSCLPSPQLHPDLVLLEHADLIQFEERPSNSVVIQDTLTSDTITPASGTRGVSLTSHVQKPSSPIISQVNKPPPPCTLKGAVTESSAKKTSRNKVKLAANFSFAPVTRL</sequence>
<feature type="domain" description="Myosin motor" evidence="23">
    <location>
        <begin position="1"/>
        <end position="511"/>
    </location>
</feature>
<feature type="domain" description="RRM" evidence="22">
    <location>
        <begin position="2122"/>
        <end position="2201"/>
    </location>
</feature>
<evidence type="ECO:0000256" key="7">
    <source>
        <dbReference type="ARBA" id="ARBA00022840"/>
    </source>
</evidence>
<feature type="domain" description="HTH OST-type" evidence="24">
    <location>
        <begin position="2431"/>
        <end position="2505"/>
    </location>
</feature>
<comment type="subcellular location">
    <subcellularLocation>
        <location evidence="1">Peroxisome</location>
    </subcellularLocation>
</comment>
<feature type="compositionally biased region" description="Polar residues" evidence="21">
    <location>
        <begin position="1492"/>
        <end position="1516"/>
    </location>
</feature>
<evidence type="ECO:0000256" key="1">
    <source>
        <dbReference type="ARBA" id="ARBA00004275"/>
    </source>
</evidence>
<dbReference type="InterPro" id="IPR025605">
    <property type="entry name" value="OST-HTH/LOTUS_dom"/>
</dbReference>
<dbReference type="InterPro" id="IPR034191">
    <property type="entry name" value="MARF1_RRM2"/>
</dbReference>
<dbReference type="FunFam" id="1.20.58.530:FF:000003">
    <property type="entry name" value="Myosin heavy chain 10"/>
    <property type="match status" value="1"/>
</dbReference>
<dbReference type="CDD" id="cd12256">
    <property type="entry name" value="RRM2_LKAP"/>
    <property type="match status" value="1"/>
</dbReference>
<dbReference type="Pfam" id="PF01936">
    <property type="entry name" value="NYN"/>
    <property type="match status" value="1"/>
</dbReference>
<dbReference type="GO" id="GO:0016460">
    <property type="term" value="C:myosin II complex"/>
    <property type="evidence" value="ECO:0007669"/>
    <property type="project" value="TreeGrafter"/>
</dbReference>
<feature type="coiled-coil region" evidence="20">
    <location>
        <begin position="575"/>
        <end position="1030"/>
    </location>
</feature>
<dbReference type="GO" id="GO:0005777">
    <property type="term" value="C:peroxisome"/>
    <property type="evidence" value="ECO:0007669"/>
    <property type="project" value="UniProtKB-SubCell"/>
</dbReference>
<dbReference type="FunFam" id="1.20.5.340:FF:000007">
    <property type="entry name" value="Myosin heavy chain, non-muscle"/>
    <property type="match status" value="1"/>
</dbReference>
<evidence type="ECO:0000256" key="9">
    <source>
        <dbReference type="ARBA" id="ARBA00022884"/>
    </source>
</evidence>
<dbReference type="PANTHER" id="PTHR45615:SF23">
    <property type="entry name" value="MYOSIN-11"/>
    <property type="match status" value="1"/>
</dbReference>
<dbReference type="SMART" id="SM00360">
    <property type="entry name" value="RRM"/>
    <property type="match status" value="2"/>
</dbReference>
<dbReference type="SMR" id="A0A662Z1K3"/>
<feature type="region of interest" description="Actin-binding" evidence="19">
    <location>
        <begin position="389"/>
        <end position="411"/>
    </location>
</feature>
<dbReference type="Gene3D" id="3.30.70.330">
    <property type="match status" value="2"/>
</dbReference>
<evidence type="ECO:0000256" key="4">
    <source>
        <dbReference type="ARBA" id="ARBA00022737"/>
    </source>
</evidence>
<dbReference type="Pfam" id="PF19687">
    <property type="entry name" value="MARF1_LOTUS"/>
    <property type="match status" value="1"/>
</dbReference>
<keyword evidence="5" id="KW-0547">Nucleotide-binding</keyword>
<dbReference type="InterPro" id="IPR021139">
    <property type="entry name" value="NYN"/>
</dbReference>
<evidence type="ECO:0000256" key="21">
    <source>
        <dbReference type="SAM" id="MobiDB-lite"/>
    </source>
</evidence>
<evidence type="ECO:0000259" key="22">
    <source>
        <dbReference type="PROSITE" id="PS50102"/>
    </source>
</evidence>
<comment type="similarity">
    <text evidence="2 19">Belongs to the TRAFAC class myosin-kinesin ATPase superfamily. Myosin family.</text>
</comment>
<accession>A0A662Z1K3</accession>
<evidence type="ECO:0000259" key="24">
    <source>
        <dbReference type="PROSITE" id="PS51644"/>
    </source>
</evidence>
<evidence type="ECO:0000256" key="6">
    <source>
        <dbReference type="ARBA" id="ARBA00022782"/>
    </source>
</evidence>
<dbReference type="InterPro" id="IPR036961">
    <property type="entry name" value="Kinesin_motor_dom_sf"/>
</dbReference>
<evidence type="ECO:0000256" key="17">
    <source>
        <dbReference type="ARBA" id="ARBA00030116"/>
    </source>
</evidence>
<dbReference type="PRINTS" id="PR00193">
    <property type="entry name" value="MYOSINHEAVY"/>
</dbReference>
<dbReference type="GO" id="GO:0031032">
    <property type="term" value="P:actomyosin structure organization"/>
    <property type="evidence" value="ECO:0007669"/>
    <property type="project" value="TreeGrafter"/>
</dbReference>
<dbReference type="CDD" id="cd12255">
    <property type="entry name" value="RRM1_LKAP"/>
    <property type="match status" value="1"/>
</dbReference>
<dbReference type="Gene3D" id="1.20.5.340">
    <property type="match status" value="5"/>
</dbReference>
<dbReference type="FunFam" id="3.30.420.610:FF:000001">
    <property type="entry name" value="Meiosis regulator and mRNA stability factor 1"/>
    <property type="match status" value="2"/>
</dbReference>
<feature type="domain" description="HTH OST-type" evidence="24">
    <location>
        <begin position="2743"/>
        <end position="2821"/>
    </location>
</feature>
<dbReference type="CDD" id="cd09981">
    <property type="entry name" value="LOTUS_5_Limkain_b1"/>
    <property type="match status" value="1"/>
</dbReference>
<dbReference type="FunFam" id="1.20.5.4820:FF:000002">
    <property type="entry name" value="Myosin heavy chain 10"/>
    <property type="match status" value="1"/>
</dbReference>
<feature type="compositionally biased region" description="Low complexity" evidence="21">
    <location>
        <begin position="2079"/>
        <end position="2090"/>
    </location>
</feature>
<dbReference type="InterPro" id="IPR000504">
    <property type="entry name" value="RRM_dom"/>
</dbReference>
<keyword evidence="4" id="KW-0677">Repeat</keyword>
<keyword evidence="16" id="KW-0469">Meiosis</keyword>
<evidence type="ECO:0000256" key="18">
    <source>
        <dbReference type="PROSITE-ProRule" id="PRU00176"/>
    </source>
</evidence>
<keyword evidence="14" id="KW-0505">Motor protein</keyword>
<feature type="domain" description="RRM" evidence="22">
    <location>
        <begin position="1827"/>
        <end position="1900"/>
    </location>
</feature>
<dbReference type="CDD" id="cd10910">
    <property type="entry name" value="PIN_limkain_b1_N_like"/>
    <property type="match status" value="1"/>
</dbReference>
<dbReference type="GO" id="GO:0003723">
    <property type="term" value="F:RNA binding"/>
    <property type="evidence" value="ECO:0007669"/>
    <property type="project" value="UniProtKB-UniRule"/>
</dbReference>
<dbReference type="PROSITE" id="PS50096">
    <property type="entry name" value="IQ"/>
    <property type="match status" value="1"/>
</dbReference>
<feature type="region of interest" description="Disordered" evidence="21">
    <location>
        <begin position="1993"/>
        <end position="2012"/>
    </location>
</feature>
<feature type="compositionally biased region" description="Basic and acidic residues" evidence="21">
    <location>
        <begin position="1426"/>
        <end position="1436"/>
    </location>
</feature>
<dbReference type="GO" id="GO:0032982">
    <property type="term" value="C:myosin filament"/>
    <property type="evidence" value="ECO:0007669"/>
    <property type="project" value="TreeGrafter"/>
</dbReference>
<keyword evidence="6" id="KW-0221">Differentiation</keyword>
<dbReference type="GO" id="GO:0051321">
    <property type="term" value="P:meiotic cell cycle"/>
    <property type="evidence" value="ECO:0007669"/>
    <property type="project" value="UniProtKB-KW"/>
</dbReference>
<keyword evidence="10" id="KW-0896">Oogenesis</keyword>
<dbReference type="CDD" id="cd09980">
    <property type="entry name" value="LOTUS_4_Limkain_b1"/>
    <property type="match status" value="1"/>
</dbReference>
<keyword evidence="13" id="KW-0576">Peroxisome</keyword>
<feature type="domain" description="HTH OST-type" evidence="24">
    <location>
        <begin position="2667"/>
        <end position="2742"/>
    </location>
</feature>
<dbReference type="CDD" id="cd09979">
    <property type="entry name" value="LOTUS_3_Limkain_b1"/>
    <property type="match status" value="1"/>
</dbReference>
<dbReference type="FunFam" id="1.20.5.340:FF:000009">
    <property type="entry name" value="myosin-11 isoform X2"/>
    <property type="match status" value="1"/>
</dbReference>